<protein>
    <recommendedName>
        <fullName evidence="4">DUF1795 domain-containing protein</fullName>
    </recommendedName>
</protein>
<accession>E6V1W5</accession>
<dbReference type="RefSeq" id="WP_013542191.1">
    <property type="nucleotide sequence ID" value="NC_014931.1"/>
</dbReference>
<dbReference type="AlphaFoldDB" id="E6V1W5"/>
<reference evidence="3" key="1">
    <citation type="submission" date="2010-12" db="EMBL/GenBank/DDBJ databases">
        <title>Complete sequence of Variovorax paradoxus EPS.</title>
        <authorList>
            <consortium name="US DOE Joint Genome Institute"/>
            <person name="Lucas S."/>
            <person name="Copeland A."/>
            <person name="Lapidus A."/>
            <person name="Cheng J.-F."/>
            <person name="Goodwin L."/>
            <person name="Pitluck S."/>
            <person name="Teshima H."/>
            <person name="Detter J.C."/>
            <person name="Han C."/>
            <person name="Tapia R."/>
            <person name="Land M."/>
            <person name="Hauser L."/>
            <person name="Kyrpides N."/>
            <person name="Ivanova N."/>
            <person name="Ovchinnikova G."/>
            <person name="Orwin P."/>
            <person name="Han J.-I.G."/>
            <person name="Woyke T."/>
        </authorList>
    </citation>
    <scope>NUCLEOTIDE SEQUENCE [LARGE SCALE GENOMIC DNA]</scope>
    <source>
        <strain evidence="3">EPS</strain>
    </source>
</reference>
<feature type="chain" id="PRO_5003210268" description="DUF1795 domain-containing protein" evidence="1">
    <location>
        <begin position="21"/>
        <end position="180"/>
    </location>
</feature>
<dbReference type="HOGENOM" id="CLU_1495585_0_0_4"/>
<proteinExistence type="predicted"/>
<dbReference type="Proteomes" id="UP000008917">
    <property type="component" value="Chromosome"/>
</dbReference>
<name>E6V1W5_VARPE</name>
<dbReference type="EMBL" id="CP002417">
    <property type="protein sequence ID" value="ADU37968.1"/>
    <property type="molecule type" value="Genomic_DNA"/>
</dbReference>
<organism evidence="2 3">
    <name type="scientific">Variovorax paradoxus (strain EPS)</name>
    <dbReference type="NCBI Taxonomy" id="595537"/>
    <lineage>
        <taxon>Bacteria</taxon>
        <taxon>Pseudomonadati</taxon>
        <taxon>Pseudomonadota</taxon>
        <taxon>Betaproteobacteria</taxon>
        <taxon>Burkholderiales</taxon>
        <taxon>Comamonadaceae</taxon>
        <taxon>Variovorax</taxon>
    </lineage>
</organism>
<reference evidence="2 3" key="2">
    <citation type="journal article" date="2013" name="Genome Announc.">
        <title>Genome of the Root-Associated Plant Growth-Promoting Bacterium Variovorax paradoxus Strain EPS.</title>
        <authorList>
            <person name="Han J.I."/>
            <person name="Spain J.C."/>
            <person name="Leadbetter J.R."/>
            <person name="Ovchinnikova G."/>
            <person name="Goodwin L.A."/>
            <person name="Han C.S."/>
            <person name="Woyke T."/>
            <person name="Davenport K.W."/>
            <person name="Orwin P.M."/>
        </authorList>
    </citation>
    <scope>NUCLEOTIDE SEQUENCE [LARGE SCALE GENOMIC DNA]</scope>
    <source>
        <strain evidence="2 3">EPS</strain>
    </source>
</reference>
<sequence>MTRFALLLAIGFIAVSAAYAQGEKVHMKSFGIGSFEFPIPGNYEIKQGPQATELMDKSAGRTITVGTVLRPSGNDPAVAEAIEQIAGLTERSWQRFAQTEGGRVVVPFRRSDIGPALSVLSMATEFTTASGAEYYINVAATDGSEIAVVTIEGSGSAKVAHEFLLPLAEAVRFAPGDRKR</sequence>
<evidence type="ECO:0000313" key="3">
    <source>
        <dbReference type="Proteomes" id="UP000008917"/>
    </source>
</evidence>
<gene>
    <name evidence="2" type="ordered locus">Varpa_3787</name>
</gene>
<dbReference type="KEGG" id="vpe:Varpa_3787"/>
<keyword evidence="1" id="KW-0732">Signal</keyword>
<evidence type="ECO:0008006" key="4">
    <source>
        <dbReference type="Google" id="ProtNLM"/>
    </source>
</evidence>
<dbReference type="STRING" id="595537.Varpa_3787"/>
<evidence type="ECO:0000256" key="1">
    <source>
        <dbReference type="SAM" id="SignalP"/>
    </source>
</evidence>
<feature type="signal peptide" evidence="1">
    <location>
        <begin position="1"/>
        <end position="20"/>
    </location>
</feature>
<evidence type="ECO:0000313" key="2">
    <source>
        <dbReference type="EMBL" id="ADU37968.1"/>
    </source>
</evidence>